<dbReference type="EMBL" id="JAWXYG010000003">
    <property type="protein sequence ID" value="KAK4276901.1"/>
    <property type="molecule type" value="Genomic_DNA"/>
</dbReference>
<dbReference type="GO" id="GO:0035196">
    <property type="term" value="P:miRNA processing"/>
    <property type="evidence" value="ECO:0007669"/>
    <property type="project" value="InterPro"/>
</dbReference>
<sequence>MEDSGQRKRRLEEMRKQAELSEATGGIKASGSGIDSPLLNPLIETSSTMPAQDRSYSAPRFDFYTDPMAAFSSNKKSNVQTALDHSTPPTFVGSPMAQFSSPHRPPPPCPESMNSQMTHSFAQGSPVPNRNPTWNGPRGSAQYHFPPQYRSPGFGISGRPFYNSGQHITHQSRHSPNLSPGYGRSPGLSPGRGRDGRYSTRNNASGWGGGQRPSSCGCFSSEDRPHDVGRFYKKSMVEDPWQLLKPVMWKMTDASSKNIYTPEGSKSWASNSSSTNKGGPSPAPVKSSSQPSLAEYLAAAFNEAANDTENV</sequence>
<evidence type="ECO:0000313" key="3">
    <source>
        <dbReference type="Proteomes" id="UP001293593"/>
    </source>
</evidence>
<organism evidence="2 3">
    <name type="scientific">Acacia crassicarpa</name>
    <name type="common">northern wattle</name>
    <dbReference type="NCBI Taxonomy" id="499986"/>
    <lineage>
        <taxon>Eukaryota</taxon>
        <taxon>Viridiplantae</taxon>
        <taxon>Streptophyta</taxon>
        <taxon>Embryophyta</taxon>
        <taxon>Tracheophyta</taxon>
        <taxon>Spermatophyta</taxon>
        <taxon>Magnoliopsida</taxon>
        <taxon>eudicotyledons</taxon>
        <taxon>Gunneridae</taxon>
        <taxon>Pentapetalae</taxon>
        <taxon>rosids</taxon>
        <taxon>fabids</taxon>
        <taxon>Fabales</taxon>
        <taxon>Fabaceae</taxon>
        <taxon>Caesalpinioideae</taxon>
        <taxon>mimosoid clade</taxon>
        <taxon>Acacieae</taxon>
        <taxon>Acacia</taxon>
    </lineage>
</organism>
<feature type="compositionally biased region" description="Basic and acidic residues" evidence="1">
    <location>
        <begin position="1"/>
        <end position="19"/>
    </location>
</feature>
<dbReference type="Pfam" id="PF15502">
    <property type="entry name" value="MPLKIP"/>
    <property type="match status" value="1"/>
</dbReference>
<evidence type="ECO:0000256" key="1">
    <source>
        <dbReference type="SAM" id="MobiDB-lite"/>
    </source>
</evidence>
<comment type="caution">
    <text evidence="2">The sequence shown here is derived from an EMBL/GenBank/DDBJ whole genome shotgun (WGS) entry which is preliminary data.</text>
</comment>
<evidence type="ECO:0008006" key="4">
    <source>
        <dbReference type="Google" id="ProtNLM"/>
    </source>
</evidence>
<feature type="region of interest" description="Disordered" evidence="1">
    <location>
        <begin position="118"/>
        <end position="221"/>
    </location>
</feature>
<feature type="region of interest" description="Disordered" evidence="1">
    <location>
        <begin position="260"/>
        <end position="291"/>
    </location>
</feature>
<proteinExistence type="predicted"/>
<evidence type="ECO:0000313" key="2">
    <source>
        <dbReference type="EMBL" id="KAK4276901.1"/>
    </source>
</evidence>
<name>A0AAE1JXC4_9FABA</name>
<dbReference type="Proteomes" id="UP001293593">
    <property type="component" value="Unassembled WGS sequence"/>
</dbReference>
<feature type="compositionally biased region" description="Low complexity" evidence="1">
    <location>
        <begin position="265"/>
        <end position="274"/>
    </location>
</feature>
<dbReference type="GO" id="GO:0000398">
    <property type="term" value="P:mRNA splicing, via spliceosome"/>
    <property type="evidence" value="ECO:0007669"/>
    <property type="project" value="InterPro"/>
</dbReference>
<feature type="compositionally biased region" description="Polar residues" evidence="1">
    <location>
        <begin position="163"/>
        <end position="178"/>
    </location>
</feature>
<feature type="region of interest" description="Disordered" evidence="1">
    <location>
        <begin position="1"/>
        <end position="42"/>
    </location>
</feature>
<feature type="compositionally biased region" description="Polar residues" evidence="1">
    <location>
        <begin position="118"/>
        <end position="134"/>
    </location>
</feature>
<dbReference type="AlphaFoldDB" id="A0AAE1JXC4"/>
<dbReference type="PANTHER" id="PTHR36054">
    <property type="entry name" value="PROTEIN SICKLE"/>
    <property type="match status" value="1"/>
</dbReference>
<accession>A0AAE1JXC4</accession>
<dbReference type="InterPro" id="IPR039292">
    <property type="entry name" value="SICKLE"/>
</dbReference>
<reference evidence="2" key="1">
    <citation type="submission" date="2023-10" db="EMBL/GenBank/DDBJ databases">
        <title>Chromosome-level genome of the transformable northern wattle, Acacia crassicarpa.</title>
        <authorList>
            <person name="Massaro I."/>
            <person name="Sinha N.R."/>
            <person name="Poethig S."/>
            <person name="Leichty A.R."/>
        </authorList>
    </citation>
    <scope>NUCLEOTIDE SEQUENCE</scope>
    <source>
        <strain evidence="2">Acra3RX</strain>
        <tissue evidence="2">Leaf</tissue>
    </source>
</reference>
<keyword evidence="3" id="KW-1185">Reference proteome</keyword>
<dbReference type="PANTHER" id="PTHR36054:SF2">
    <property type="entry name" value="PROTEIN SICKLE"/>
    <property type="match status" value="1"/>
</dbReference>
<feature type="compositionally biased region" description="Low complexity" evidence="1">
    <location>
        <begin position="179"/>
        <end position="191"/>
    </location>
</feature>
<protein>
    <recommendedName>
        <fullName evidence="4">Hydroxyproline-rich glycoprotein family protein</fullName>
    </recommendedName>
</protein>
<gene>
    <name evidence="2" type="ORF">QN277_014997</name>
</gene>
<dbReference type="InterPro" id="IPR028265">
    <property type="entry name" value="TTDN1/SICKLE"/>
</dbReference>